<proteinExistence type="predicted"/>
<protein>
    <submittedName>
        <fullName evidence="1">Uncharacterized protein</fullName>
    </submittedName>
</protein>
<reference evidence="1" key="2">
    <citation type="submission" date="2020-09" db="EMBL/GenBank/DDBJ databases">
        <authorList>
            <person name="Sun Q."/>
            <person name="Kim S."/>
        </authorList>
    </citation>
    <scope>NUCLEOTIDE SEQUENCE</scope>
    <source>
        <strain evidence="1">KCTC 12870</strain>
    </source>
</reference>
<comment type="caution">
    <text evidence="1">The sequence shown here is derived from an EMBL/GenBank/DDBJ whole genome shotgun (WGS) entry which is preliminary data.</text>
</comment>
<dbReference type="Proteomes" id="UP000642829">
    <property type="component" value="Unassembled WGS sequence"/>
</dbReference>
<name>A0A8J3DFG7_9BACT</name>
<keyword evidence="2" id="KW-1185">Reference proteome</keyword>
<dbReference type="AlphaFoldDB" id="A0A8J3DFG7"/>
<accession>A0A8J3DFG7</accession>
<sequence>MTPGKIAAHNAQRAQWNADGGWAQVPAGAMSGVSRGTTNVAAGFGWLGATAASGYEQLAFGTNYSGEFASALMNEADSFNKGSSQIAADHLGVSVDGAFFKDVEGASELA</sequence>
<organism evidence="1 2">
    <name type="scientific">Cerasicoccus arenae</name>
    <dbReference type="NCBI Taxonomy" id="424488"/>
    <lineage>
        <taxon>Bacteria</taxon>
        <taxon>Pseudomonadati</taxon>
        <taxon>Verrucomicrobiota</taxon>
        <taxon>Opitutia</taxon>
        <taxon>Puniceicoccales</taxon>
        <taxon>Cerasicoccaceae</taxon>
        <taxon>Cerasicoccus</taxon>
    </lineage>
</organism>
<gene>
    <name evidence="1" type="ORF">GCM10007047_34370</name>
</gene>
<reference evidence="1" key="1">
    <citation type="journal article" date="2014" name="Int. J. Syst. Evol. Microbiol.">
        <title>Complete genome sequence of Corynebacterium casei LMG S-19264T (=DSM 44701T), isolated from a smear-ripened cheese.</title>
        <authorList>
            <consortium name="US DOE Joint Genome Institute (JGI-PGF)"/>
            <person name="Walter F."/>
            <person name="Albersmeier A."/>
            <person name="Kalinowski J."/>
            <person name="Ruckert C."/>
        </authorList>
    </citation>
    <scope>NUCLEOTIDE SEQUENCE</scope>
    <source>
        <strain evidence="1">KCTC 12870</strain>
    </source>
</reference>
<evidence type="ECO:0000313" key="2">
    <source>
        <dbReference type="Proteomes" id="UP000642829"/>
    </source>
</evidence>
<evidence type="ECO:0000313" key="1">
    <source>
        <dbReference type="EMBL" id="GHC14350.1"/>
    </source>
</evidence>
<dbReference type="EMBL" id="BMXG01000050">
    <property type="protein sequence ID" value="GHC14350.1"/>
    <property type="molecule type" value="Genomic_DNA"/>
</dbReference>